<sequence length="216" mass="23954">MVKSPEEYFQQQDFELGATGRGEGFSAAERAFMQKYLGVEEGDILKRIGIDAGAAVETATDGEPPLDVIIRQEAELQMVAFFLGEQEYTVPSVAVQEVIRFQTPTRLPAAPAYLAGIINLRGRVTPLVRLRDLLEVQATGADDDRFIVVCRRHGLQVGLMIERVHTMYRVSQNDIDWAVESHLGINVDFVSGLLKAGERLVGIISVDRIVESVLKR</sequence>
<evidence type="ECO:0000259" key="1">
    <source>
        <dbReference type="PROSITE" id="PS50851"/>
    </source>
</evidence>
<dbReference type="SUPFAM" id="SSF50341">
    <property type="entry name" value="CheW-like"/>
    <property type="match status" value="1"/>
</dbReference>
<dbReference type="EMBL" id="CP000527">
    <property type="protein sequence ID" value="ABM28174.1"/>
    <property type="molecule type" value="Genomic_DNA"/>
</dbReference>
<proteinExistence type="predicted"/>
<dbReference type="AlphaFoldDB" id="A0A0H3A9H5"/>
<dbReference type="Gene3D" id="2.30.30.40">
    <property type="entry name" value="SH3 Domains"/>
    <property type="match status" value="1"/>
</dbReference>
<evidence type="ECO:0000313" key="3">
    <source>
        <dbReference type="Proteomes" id="UP000009173"/>
    </source>
</evidence>
<dbReference type="GO" id="GO:0006935">
    <property type="term" value="P:chemotaxis"/>
    <property type="evidence" value="ECO:0007669"/>
    <property type="project" value="InterPro"/>
</dbReference>
<dbReference type="PANTHER" id="PTHR22617:SF23">
    <property type="entry name" value="CHEMOTAXIS PROTEIN CHEW"/>
    <property type="match status" value="1"/>
</dbReference>
<dbReference type="Gene3D" id="2.40.50.180">
    <property type="entry name" value="CheA-289, Domain 4"/>
    <property type="match status" value="1"/>
</dbReference>
<dbReference type="HOGENOM" id="CLU_075761_0_0_7"/>
<dbReference type="Proteomes" id="UP000009173">
    <property type="component" value="Chromosome"/>
</dbReference>
<dbReference type="PROSITE" id="PS50851">
    <property type="entry name" value="CHEW"/>
    <property type="match status" value="1"/>
</dbReference>
<gene>
    <name evidence="2" type="ordered locus">Dvul_1154</name>
</gene>
<dbReference type="KEGG" id="dvl:Dvul_1154"/>
<feature type="domain" description="CheW-like" evidence="1">
    <location>
        <begin position="75"/>
        <end position="215"/>
    </location>
</feature>
<dbReference type="GO" id="GO:0007165">
    <property type="term" value="P:signal transduction"/>
    <property type="evidence" value="ECO:0007669"/>
    <property type="project" value="InterPro"/>
</dbReference>
<dbReference type="InterPro" id="IPR036061">
    <property type="entry name" value="CheW-like_dom_sf"/>
</dbReference>
<dbReference type="SMART" id="SM00260">
    <property type="entry name" value="CheW"/>
    <property type="match status" value="1"/>
</dbReference>
<reference evidence="3" key="1">
    <citation type="journal article" date="2009" name="Environ. Microbiol.">
        <title>Contribution of mobile genetic elements to Desulfovibrio vulgaris genome plasticity.</title>
        <authorList>
            <person name="Walker C.B."/>
            <person name="Stolyar S."/>
            <person name="Chivian D."/>
            <person name="Pinel N."/>
            <person name="Gabster J.A."/>
            <person name="Dehal P.S."/>
            <person name="He Z."/>
            <person name="Yang Z.K."/>
            <person name="Yen H.C."/>
            <person name="Zhou J."/>
            <person name="Wall J.D."/>
            <person name="Hazen T.C."/>
            <person name="Arkin A.P."/>
            <person name="Stahl D.A."/>
        </authorList>
    </citation>
    <scope>NUCLEOTIDE SEQUENCE [LARGE SCALE GENOMIC DNA]</scope>
    <source>
        <strain evidence="3">DP4</strain>
    </source>
</reference>
<dbReference type="InterPro" id="IPR039315">
    <property type="entry name" value="CheW"/>
</dbReference>
<dbReference type="PANTHER" id="PTHR22617">
    <property type="entry name" value="CHEMOTAXIS SENSOR HISTIDINE KINASE-RELATED"/>
    <property type="match status" value="1"/>
</dbReference>
<protein>
    <submittedName>
        <fullName evidence="2">Putative CheW protein</fullName>
    </submittedName>
</protein>
<organism evidence="2 3">
    <name type="scientific">Nitratidesulfovibrio vulgaris (strain DP4)</name>
    <name type="common">Desulfovibrio vulgaris</name>
    <dbReference type="NCBI Taxonomy" id="391774"/>
    <lineage>
        <taxon>Bacteria</taxon>
        <taxon>Pseudomonadati</taxon>
        <taxon>Thermodesulfobacteriota</taxon>
        <taxon>Desulfovibrionia</taxon>
        <taxon>Desulfovibrionales</taxon>
        <taxon>Desulfovibrionaceae</taxon>
        <taxon>Nitratidesulfovibrio</taxon>
    </lineage>
</organism>
<dbReference type="InterPro" id="IPR002545">
    <property type="entry name" value="CheW-lke_dom"/>
</dbReference>
<dbReference type="RefSeq" id="WP_010939352.1">
    <property type="nucleotide sequence ID" value="NC_008751.1"/>
</dbReference>
<dbReference type="GO" id="GO:0005829">
    <property type="term" value="C:cytosol"/>
    <property type="evidence" value="ECO:0007669"/>
    <property type="project" value="TreeGrafter"/>
</dbReference>
<dbReference type="Pfam" id="PF01584">
    <property type="entry name" value="CheW"/>
    <property type="match status" value="1"/>
</dbReference>
<evidence type="ECO:0000313" key="2">
    <source>
        <dbReference type="EMBL" id="ABM28174.1"/>
    </source>
</evidence>
<accession>A0A0H3A9H5</accession>
<name>A0A0H3A9H5_NITV4</name>